<dbReference type="OrthoDB" id="9787787at2"/>
<dbReference type="PANTHER" id="PTHR33516">
    <property type="entry name" value="LEXA REPRESSOR"/>
    <property type="match status" value="1"/>
</dbReference>
<keyword evidence="3 7" id="KW-0378">Hydrolase</keyword>
<feature type="domain" description="Peptidase S24/S26A/S26B/S26C" evidence="8">
    <location>
        <begin position="25"/>
        <end position="141"/>
    </location>
</feature>
<keyword evidence="2" id="KW-0227">DNA damage</keyword>
<comment type="similarity">
    <text evidence="1 7">Belongs to the peptidase S24 family.</text>
</comment>
<evidence type="ECO:0000259" key="8">
    <source>
        <dbReference type="Pfam" id="PF00717"/>
    </source>
</evidence>
<dbReference type="NCBIfam" id="NF007621">
    <property type="entry name" value="PRK10276.1"/>
    <property type="match status" value="1"/>
</dbReference>
<sequence>MPVDKNKKPALTFYAPEQRADTALPLISHSISAGFPSPALDFMEYKIDLNQHLARNALSTFYIKVAGSSMTDAGIDDGDLLVIDRSIEPADGRIAICLIDGEFTVKRLKLEVDCLYLMPENTAYQPIKVTEENQLIIWAIVTYVVKRVG</sequence>
<evidence type="ECO:0000256" key="7">
    <source>
        <dbReference type="RuleBase" id="RU003991"/>
    </source>
</evidence>
<dbReference type="GO" id="GO:0006355">
    <property type="term" value="P:regulation of DNA-templated transcription"/>
    <property type="evidence" value="ECO:0007669"/>
    <property type="project" value="InterPro"/>
</dbReference>
<accession>A0A0A2M379</accession>
<dbReference type="GO" id="GO:0009432">
    <property type="term" value="P:SOS response"/>
    <property type="evidence" value="ECO:0007669"/>
    <property type="project" value="UniProtKB-KW"/>
</dbReference>
<dbReference type="InterPro" id="IPR050077">
    <property type="entry name" value="LexA_repressor"/>
</dbReference>
<comment type="caution">
    <text evidence="9">The sequence shown here is derived from an EMBL/GenBank/DDBJ whole genome shotgun (WGS) entry which is preliminary data.</text>
</comment>
<evidence type="ECO:0000313" key="9">
    <source>
        <dbReference type="EMBL" id="KGO86066.1"/>
    </source>
</evidence>
<dbReference type="Pfam" id="PF00717">
    <property type="entry name" value="Peptidase_S24"/>
    <property type="match status" value="1"/>
</dbReference>
<evidence type="ECO:0000256" key="1">
    <source>
        <dbReference type="ARBA" id="ARBA00007484"/>
    </source>
</evidence>
<organism evidence="9 10">
    <name type="scientific">Flavobacterium rivuli WB 3.3-2 = DSM 21788</name>
    <dbReference type="NCBI Taxonomy" id="1121895"/>
    <lineage>
        <taxon>Bacteria</taxon>
        <taxon>Pseudomonadati</taxon>
        <taxon>Bacteroidota</taxon>
        <taxon>Flavobacteriia</taxon>
        <taxon>Flavobacteriales</taxon>
        <taxon>Flavobacteriaceae</taxon>
        <taxon>Flavobacterium</taxon>
    </lineage>
</organism>
<dbReference type="EMBL" id="JRLX01000014">
    <property type="protein sequence ID" value="KGO86066.1"/>
    <property type="molecule type" value="Genomic_DNA"/>
</dbReference>
<keyword evidence="10" id="KW-1185">Reference proteome</keyword>
<evidence type="ECO:0000256" key="3">
    <source>
        <dbReference type="ARBA" id="ARBA00022801"/>
    </source>
</evidence>
<dbReference type="PRINTS" id="PR00726">
    <property type="entry name" value="LEXASERPTASE"/>
</dbReference>
<dbReference type="InterPro" id="IPR036286">
    <property type="entry name" value="LexA/Signal_pep-like_sf"/>
</dbReference>
<dbReference type="RefSeq" id="WP_020214811.1">
    <property type="nucleotide sequence ID" value="NZ_JRLX01000014.1"/>
</dbReference>
<keyword evidence="4 7" id="KW-0068">Autocatalytic cleavage</keyword>
<dbReference type="GO" id="GO:0003677">
    <property type="term" value="F:DNA binding"/>
    <property type="evidence" value="ECO:0007669"/>
    <property type="project" value="InterPro"/>
</dbReference>
<protein>
    <submittedName>
        <fullName evidence="9">Peptidase S24</fullName>
    </submittedName>
</protein>
<dbReference type="eggNOG" id="COG1974">
    <property type="taxonomic scope" value="Bacteria"/>
</dbReference>
<dbReference type="AlphaFoldDB" id="A0A0A2M379"/>
<keyword evidence="6" id="KW-0742">SOS response</keyword>
<evidence type="ECO:0000256" key="2">
    <source>
        <dbReference type="ARBA" id="ARBA00022763"/>
    </source>
</evidence>
<dbReference type="Gene3D" id="2.10.109.10">
    <property type="entry name" value="Umud Fragment, subunit A"/>
    <property type="match status" value="1"/>
</dbReference>
<proteinExistence type="inferred from homology"/>
<gene>
    <name evidence="9" type="ORF">Q765_13485</name>
</gene>
<dbReference type="STRING" id="1121895.GCA_000378485_03636"/>
<evidence type="ECO:0000256" key="5">
    <source>
        <dbReference type="ARBA" id="ARBA00023204"/>
    </source>
</evidence>
<dbReference type="InterPro" id="IPR015927">
    <property type="entry name" value="Peptidase_S24_S26A/B/C"/>
</dbReference>
<dbReference type="CDD" id="cd06529">
    <property type="entry name" value="S24_LexA-like"/>
    <property type="match status" value="1"/>
</dbReference>
<evidence type="ECO:0000313" key="10">
    <source>
        <dbReference type="Proteomes" id="UP000030152"/>
    </source>
</evidence>
<dbReference type="InterPro" id="IPR039418">
    <property type="entry name" value="LexA-like"/>
</dbReference>
<name>A0A0A2M379_9FLAO</name>
<dbReference type="GO" id="GO:0006281">
    <property type="term" value="P:DNA repair"/>
    <property type="evidence" value="ECO:0007669"/>
    <property type="project" value="UniProtKB-KW"/>
</dbReference>
<dbReference type="GO" id="GO:0016787">
    <property type="term" value="F:hydrolase activity"/>
    <property type="evidence" value="ECO:0007669"/>
    <property type="project" value="UniProtKB-KW"/>
</dbReference>
<dbReference type="Proteomes" id="UP000030152">
    <property type="component" value="Unassembled WGS sequence"/>
</dbReference>
<reference evidence="9 10" key="1">
    <citation type="submission" date="2013-09" db="EMBL/GenBank/DDBJ databases">
        <authorList>
            <person name="Zeng Z."/>
            <person name="Chen C."/>
        </authorList>
    </citation>
    <scope>NUCLEOTIDE SEQUENCE [LARGE SCALE GENOMIC DNA]</scope>
    <source>
        <strain evidence="9 10">WB 3.3-2</strain>
    </source>
</reference>
<keyword evidence="5" id="KW-0234">DNA repair</keyword>
<dbReference type="SUPFAM" id="SSF51306">
    <property type="entry name" value="LexA/Signal peptidase"/>
    <property type="match status" value="1"/>
</dbReference>
<dbReference type="InterPro" id="IPR006197">
    <property type="entry name" value="Peptidase_S24_LexA"/>
</dbReference>
<dbReference type="PANTHER" id="PTHR33516:SF2">
    <property type="entry name" value="LEXA REPRESSOR-RELATED"/>
    <property type="match status" value="1"/>
</dbReference>
<evidence type="ECO:0000256" key="4">
    <source>
        <dbReference type="ARBA" id="ARBA00022813"/>
    </source>
</evidence>
<evidence type="ECO:0000256" key="6">
    <source>
        <dbReference type="ARBA" id="ARBA00023236"/>
    </source>
</evidence>